<protein>
    <submittedName>
        <fullName evidence="1">Uncharacterized protein</fullName>
    </submittedName>
</protein>
<organism evidence="1 2">
    <name type="scientific">Dokdonella ginsengisoli</name>
    <dbReference type="NCBI Taxonomy" id="363846"/>
    <lineage>
        <taxon>Bacteria</taxon>
        <taxon>Pseudomonadati</taxon>
        <taxon>Pseudomonadota</taxon>
        <taxon>Gammaproteobacteria</taxon>
        <taxon>Lysobacterales</taxon>
        <taxon>Rhodanobacteraceae</taxon>
        <taxon>Dokdonella</taxon>
    </lineage>
</organism>
<comment type="caution">
    <text evidence="1">The sequence shown here is derived from an EMBL/GenBank/DDBJ whole genome shotgun (WGS) entry which is preliminary data.</text>
</comment>
<reference evidence="2" key="1">
    <citation type="journal article" date="2019" name="Int. J. Syst. Evol. Microbiol.">
        <title>The Global Catalogue of Microorganisms (GCM) 10K type strain sequencing project: providing services to taxonomists for standard genome sequencing and annotation.</title>
        <authorList>
            <consortium name="The Broad Institute Genomics Platform"/>
            <consortium name="The Broad Institute Genome Sequencing Center for Infectious Disease"/>
            <person name="Wu L."/>
            <person name="Ma J."/>
        </authorList>
    </citation>
    <scope>NUCLEOTIDE SEQUENCE [LARGE SCALE GENOMIC DNA]</scope>
    <source>
        <strain evidence="2">CCUG 30340</strain>
    </source>
</reference>
<dbReference type="EMBL" id="JBHSHD010000003">
    <property type="protein sequence ID" value="MFC4819218.1"/>
    <property type="molecule type" value="Genomic_DNA"/>
</dbReference>
<gene>
    <name evidence="1" type="ORF">ACFO6Q_02720</name>
</gene>
<dbReference type="RefSeq" id="WP_380018971.1">
    <property type="nucleotide sequence ID" value="NZ_JBHSHD010000003.1"/>
</dbReference>
<name>A0ABV9QPH0_9GAMM</name>
<proteinExistence type="predicted"/>
<dbReference type="Proteomes" id="UP001595886">
    <property type="component" value="Unassembled WGS sequence"/>
</dbReference>
<accession>A0ABV9QPH0</accession>
<keyword evidence="2" id="KW-1185">Reference proteome</keyword>
<sequence>MPTQNAARDVMTAVAVLERAKAACAHLCKPGQMRRHDDLLQRAQLMHAVIRSRAQFKALHERSLELQAALERFKARRAALRS</sequence>
<evidence type="ECO:0000313" key="1">
    <source>
        <dbReference type="EMBL" id="MFC4819218.1"/>
    </source>
</evidence>
<evidence type="ECO:0000313" key="2">
    <source>
        <dbReference type="Proteomes" id="UP001595886"/>
    </source>
</evidence>